<keyword evidence="2" id="KW-0342">GTP-binding</keyword>
<dbReference type="InterPro" id="IPR027417">
    <property type="entry name" value="P-loop_NTPase"/>
</dbReference>
<dbReference type="Proteomes" id="UP000007879">
    <property type="component" value="Unassembled WGS sequence"/>
</dbReference>
<evidence type="ECO:0000256" key="2">
    <source>
        <dbReference type="ARBA" id="ARBA00023134"/>
    </source>
</evidence>
<dbReference type="InterPro" id="IPR001806">
    <property type="entry name" value="Small_GTPase"/>
</dbReference>
<evidence type="ECO:0000313" key="4">
    <source>
        <dbReference type="EnsemblMetazoa" id="Aqu2.1.25008_001"/>
    </source>
</evidence>
<dbReference type="STRING" id="400682.A0A1X7UAM5"/>
<dbReference type="EnsemblMetazoa" id="XM_003388425.3">
    <property type="protein sequence ID" value="XP_003388473.2"/>
    <property type="gene ID" value="LOC100633856"/>
</dbReference>
<proteinExistence type="predicted"/>
<dbReference type="InParanoid" id="A0A1X7UAM5"/>
<reference evidence="4" key="2">
    <citation type="submission" date="2017-05" db="UniProtKB">
        <authorList>
            <consortium name="EnsemblMetazoa"/>
        </authorList>
    </citation>
    <scope>IDENTIFICATION</scope>
</reference>
<evidence type="ECO:0000313" key="5">
    <source>
        <dbReference type="Proteomes" id="UP000007879"/>
    </source>
</evidence>
<dbReference type="SMART" id="SM00174">
    <property type="entry name" value="RHO"/>
    <property type="match status" value="1"/>
</dbReference>
<dbReference type="Pfam" id="PF00071">
    <property type="entry name" value="Ras"/>
    <property type="match status" value="1"/>
</dbReference>
<organism evidence="4">
    <name type="scientific">Amphimedon queenslandica</name>
    <name type="common">Sponge</name>
    <dbReference type="NCBI Taxonomy" id="400682"/>
    <lineage>
        <taxon>Eukaryota</taxon>
        <taxon>Metazoa</taxon>
        <taxon>Porifera</taxon>
        <taxon>Demospongiae</taxon>
        <taxon>Heteroscleromorpha</taxon>
        <taxon>Haplosclerida</taxon>
        <taxon>Niphatidae</taxon>
        <taxon>Amphimedon</taxon>
    </lineage>
</organism>
<sequence>MASAAKSKTDIKVIILGDTNVGKTCLIQRYLTGEFAETVTSIGASLALKKWGEWNIALWDTAGEEKYASLSSFYCRGAHVAILAIDLTKKSSLEKLEQVFIPLLEEQAPTCFTVVVGTKLDLINSKGREIGSSEGKSLAVRQHQRQLERALRSNPNTFLVKVQSHESYFETSSKTGAGVTDLFQYIERIVLIQLQKSGVTPGGGDSSEKNRRGSSRARPDSTIRLDNPPPASTQPSQSGCCKN</sequence>
<keyword evidence="5" id="KW-1185">Reference proteome</keyword>
<dbReference type="SMART" id="SM00173">
    <property type="entry name" value="RAS"/>
    <property type="match status" value="1"/>
</dbReference>
<dbReference type="OMA" id="FYCRGAH"/>
<dbReference type="EnsemblMetazoa" id="Aqu2.1.25008_001">
    <property type="protein sequence ID" value="Aqu2.1.25008_001"/>
    <property type="gene ID" value="Aqu2.1.25008"/>
</dbReference>
<dbReference type="SMART" id="SM00175">
    <property type="entry name" value="RAB"/>
    <property type="match status" value="1"/>
</dbReference>
<dbReference type="InterPro" id="IPR005225">
    <property type="entry name" value="Small_GTP-bd"/>
</dbReference>
<evidence type="ECO:0000256" key="3">
    <source>
        <dbReference type="SAM" id="MobiDB-lite"/>
    </source>
</evidence>
<reference evidence="5" key="1">
    <citation type="journal article" date="2010" name="Nature">
        <title>The Amphimedon queenslandica genome and the evolution of animal complexity.</title>
        <authorList>
            <person name="Srivastava M."/>
            <person name="Simakov O."/>
            <person name="Chapman J."/>
            <person name="Fahey B."/>
            <person name="Gauthier M.E."/>
            <person name="Mitros T."/>
            <person name="Richards G.S."/>
            <person name="Conaco C."/>
            <person name="Dacre M."/>
            <person name="Hellsten U."/>
            <person name="Larroux C."/>
            <person name="Putnam N.H."/>
            <person name="Stanke M."/>
            <person name="Adamska M."/>
            <person name="Darling A."/>
            <person name="Degnan S.M."/>
            <person name="Oakley T.H."/>
            <person name="Plachetzki D.C."/>
            <person name="Zhai Y."/>
            <person name="Adamski M."/>
            <person name="Calcino A."/>
            <person name="Cummins S.F."/>
            <person name="Goodstein D.M."/>
            <person name="Harris C."/>
            <person name="Jackson D.J."/>
            <person name="Leys S.P."/>
            <person name="Shu S."/>
            <person name="Woodcroft B.J."/>
            <person name="Vervoort M."/>
            <person name="Kosik K.S."/>
            <person name="Manning G."/>
            <person name="Degnan B.M."/>
            <person name="Rokhsar D.S."/>
        </authorList>
    </citation>
    <scope>NUCLEOTIDE SEQUENCE [LARGE SCALE GENOMIC DNA]</scope>
</reference>
<dbReference type="GO" id="GO:0005525">
    <property type="term" value="F:GTP binding"/>
    <property type="evidence" value="ECO:0007669"/>
    <property type="project" value="UniProtKB-KW"/>
</dbReference>
<dbReference type="AlphaFoldDB" id="A0A1X7UAM5"/>
<dbReference type="OrthoDB" id="25896at2759"/>
<dbReference type="PROSITE" id="PS51419">
    <property type="entry name" value="RAB"/>
    <property type="match status" value="1"/>
</dbReference>
<dbReference type="KEGG" id="aqu:100633856"/>
<protein>
    <submittedName>
        <fullName evidence="4">Uncharacterized protein</fullName>
    </submittedName>
</protein>
<feature type="region of interest" description="Disordered" evidence="3">
    <location>
        <begin position="197"/>
        <end position="243"/>
    </location>
</feature>
<dbReference type="GO" id="GO:0003924">
    <property type="term" value="F:GTPase activity"/>
    <property type="evidence" value="ECO:0007669"/>
    <property type="project" value="InterPro"/>
</dbReference>
<dbReference type="eggNOG" id="KOG0092">
    <property type="taxonomic scope" value="Eukaryota"/>
</dbReference>
<dbReference type="SUPFAM" id="SSF52540">
    <property type="entry name" value="P-loop containing nucleoside triphosphate hydrolases"/>
    <property type="match status" value="1"/>
</dbReference>
<evidence type="ECO:0000256" key="1">
    <source>
        <dbReference type="ARBA" id="ARBA00022741"/>
    </source>
</evidence>
<accession>A0A1X7UAM5</accession>
<gene>
    <name evidence="4" type="primary">100633856</name>
</gene>
<dbReference type="Gene3D" id="3.40.50.300">
    <property type="entry name" value="P-loop containing nucleotide triphosphate hydrolases"/>
    <property type="match status" value="1"/>
</dbReference>
<dbReference type="NCBIfam" id="TIGR00231">
    <property type="entry name" value="small_GTP"/>
    <property type="match status" value="1"/>
</dbReference>
<dbReference type="PRINTS" id="PR00449">
    <property type="entry name" value="RASTRNSFRMNG"/>
</dbReference>
<feature type="compositionally biased region" description="Polar residues" evidence="3">
    <location>
        <begin position="233"/>
        <end position="243"/>
    </location>
</feature>
<name>A0A1X7UAM5_AMPQE</name>
<feature type="compositionally biased region" description="Basic and acidic residues" evidence="3">
    <location>
        <begin position="206"/>
        <end position="223"/>
    </location>
</feature>
<keyword evidence="1" id="KW-0547">Nucleotide-binding</keyword>
<dbReference type="PANTHER" id="PTHR24073">
    <property type="entry name" value="DRAB5-RELATED"/>
    <property type="match status" value="1"/>
</dbReference>